<dbReference type="Proteomes" id="UP000504636">
    <property type="component" value="Unplaced"/>
</dbReference>
<reference evidence="4" key="2">
    <citation type="submission" date="2020-04" db="EMBL/GenBank/DDBJ databases">
        <authorList>
            <consortium name="NCBI Genome Project"/>
        </authorList>
    </citation>
    <scope>NUCLEOTIDE SEQUENCE</scope>
    <source>
        <strain evidence="4">CBS 304.34</strain>
    </source>
</reference>
<evidence type="ECO:0000256" key="1">
    <source>
        <dbReference type="SAM" id="MobiDB-lite"/>
    </source>
</evidence>
<evidence type="ECO:0000313" key="2">
    <source>
        <dbReference type="EMBL" id="KAF2809784.1"/>
    </source>
</evidence>
<proteinExistence type="predicted"/>
<reference evidence="4" key="3">
    <citation type="submission" date="2025-04" db="UniProtKB">
        <authorList>
            <consortium name="RefSeq"/>
        </authorList>
    </citation>
    <scope>IDENTIFICATION</scope>
    <source>
        <strain evidence="4">CBS 304.34</strain>
    </source>
</reference>
<dbReference type="EMBL" id="MU003701">
    <property type="protein sequence ID" value="KAF2809784.1"/>
    <property type="molecule type" value="Genomic_DNA"/>
</dbReference>
<protein>
    <submittedName>
        <fullName evidence="2 4">Uncharacterized protein</fullName>
    </submittedName>
</protein>
<keyword evidence="3" id="KW-1185">Reference proteome</keyword>
<evidence type="ECO:0000313" key="4">
    <source>
        <dbReference type="RefSeq" id="XP_033576748.1"/>
    </source>
</evidence>
<dbReference type="AlphaFoldDB" id="A0A6A6YP43"/>
<feature type="region of interest" description="Disordered" evidence="1">
    <location>
        <begin position="43"/>
        <end position="70"/>
    </location>
</feature>
<evidence type="ECO:0000313" key="3">
    <source>
        <dbReference type="Proteomes" id="UP000504636"/>
    </source>
</evidence>
<reference evidence="2 4" key="1">
    <citation type="journal article" date="2020" name="Stud. Mycol.">
        <title>101 Dothideomycetes genomes: a test case for predicting lifestyles and emergence of pathogens.</title>
        <authorList>
            <person name="Haridas S."/>
            <person name="Albert R."/>
            <person name="Binder M."/>
            <person name="Bloem J."/>
            <person name="Labutti K."/>
            <person name="Salamov A."/>
            <person name="Andreopoulos B."/>
            <person name="Baker S."/>
            <person name="Barry K."/>
            <person name="Bills G."/>
            <person name="Bluhm B."/>
            <person name="Cannon C."/>
            <person name="Castanera R."/>
            <person name="Culley D."/>
            <person name="Daum C."/>
            <person name="Ezra D."/>
            <person name="Gonzalez J."/>
            <person name="Henrissat B."/>
            <person name="Kuo A."/>
            <person name="Liang C."/>
            <person name="Lipzen A."/>
            <person name="Lutzoni F."/>
            <person name="Magnuson J."/>
            <person name="Mondo S."/>
            <person name="Nolan M."/>
            <person name="Ohm R."/>
            <person name="Pangilinan J."/>
            <person name="Park H.-J."/>
            <person name="Ramirez L."/>
            <person name="Alfaro M."/>
            <person name="Sun H."/>
            <person name="Tritt A."/>
            <person name="Yoshinaga Y."/>
            <person name="Zwiers L.-H."/>
            <person name="Turgeon B."/>
            <person name="Goodwin S."/>
            <person name="Spatafora J."/>
            <person name="Crous P."/>
            <person name="Grigoriev I."/>
        </authorList>
    </citation>
    <scope>NUCLEOTIDE SEQUENCE</scope>
    <source>
        <strain evidence="2 4">CBS 304.34</strain>
    </source>
</reference>
<gene>
    <name evidence="2 4" type="ORF">BDZ99DRAFT_477153</name>
</gene>
<dbReference type="RefSeq" id="XP_033576748.1">
    <property type="nucleotide sequence ID" value="XM_033722095.1"/>
</dbReference>
<dbReference type="OrthoDB" id="5391053at2759"/>
<name>A0A6A6YP43_9PEZI</name>
<sequence length="378" mass="42830">MNTQVRIKNRSCGMEFTHLLRQGLDFLGLEHFLRNVPAPPQVVEGSGPDLPTNCNQPEEPVQEEPVRDYSEEPLTSRLIDGVFESEEEGDYHPGPAKIILVNEENKLSAALLMSFDLSRKIQNALMSRRWLQQLDFELGQQRDSIATRDQELMLRILRTDNKVERFEMEFGKSGEGATVEQQQEIILKHLVRPFLLGRADDVSIFCEFGVILDDVFVNCALLPQPQAHERPFLKAVVEPQYAPLHPDLEESAYSGPELHGDGANAQDAAVAQANTNLEHSRVDLLRDQQNFDAYEHGYDQDFQAYFSTQINRLHADVKAEHYLLHLSGELVQAEKKFEDVKLEAKAAGIFLPTTRNPTSSITRMTDIARAKNSILQRV</sequence>
<organism evidence="2">
    <name type="scientific">Mytilinidion resinicola</name>
    <dbReference type="NCBI Taxonomy" id="574789"/>
    <lineage>
        <taxon>Eukaryota</taxon>
        <taxon>Fungi</taxon>
        <taxon>Dikarya</taxon>
        <taxon>Ascomycota</taxon>
        <taxon>Pezizomycotina</taxon>
        <taxon>Dothideomycetes</taxon>
        <taxon>Pleosporomycetidae</taxon>
        <taxon>Mytilinidiales</taxon>
        <taxon>Mytilinidiaceae</taxon>
        <taxon>Mytilinidion</taxon>
    </lineage>
</organism>
<accession>A0A6A6YP43</accession>
<dbReference type="GeneID" id="54462988"/>